<dbReference type="EC" id="1.-.-.-" evidence="2"/>
<feature type="domain" description="ABM" evidence="1">
    <location>
        <begin position="11"/>
        <end position="101"/>
    </location>
</feature>
<dbReference type="GO" id="GO:0004497">
    <property type="term" value="F:monooxygenase activity"/>
    <property type="evidence" value="ECO:0007669"/>
    <property type="project" value="UniProtKB-KW"/>
</dbReference>
<dbReference type="EMBL" id="JBHSOH010000042">
    <property type="protein sequence ID" value="MFC5850145.1"/>
    <property type="molecule type" value="Genomic_DNA"/>
</dbReference>
<accession>A0ABW1DNC2</accession>
<dbReference type="RefSeq" id="WP_380051912.1">
    <property type="nucleotide sequence ID" value="NZ_JBHSOH010000042.1"/>
</dbReference>
<dbReference type="InterPro" id="IPR007138">
    <property type="entry name" value="ABM_dom"/>
</dbReference>
<gene>
    <name evidence="2" type="ORF">ACFPQ6_17750</name>
</gene>
<keyword evidence="2" id="KW-0503">Monooxygenase</keyword>
<keyword evidence="3" id="KW-1185">Reference proteome</keyword>
<reference evidence="3" key="1">
    <citation type="journal article" date="2019" name="Int. J. Syst. Evol. Microbiol.">
        <title>The Global Catalogue of Microorganisms (GCM) 10K type strain sequencing project: providing services to taxonomists for standard genome sequencing and annotation.</title>
        <authorList>
            <consortium name="The Broad Institute Genomics Platform"/>
            <consortium name="The Broad Institute Genome Sequencing Center for Infectious Disease"/>
            <person name="Wu L."/>
            <person name="Ma J."/>
        </authorList>
    </citation>
    <scope>NUCLEOTIDE SEQUENCE [LARGE SCALE GENOMIC DNA]</scope>
    <source>
        <strain evidence="3">CGMCC 1.15053</strain>
    </source>
</reference>
<dbReference type="InterPro" id="IPR050744">
    <property type="entry name" value="AI-2_Isomerase_LsrG"/>
</dbReference>
<keyword evidence="2" id="KW-0560">Oxidoreductase</keyword>
<dbReference type="PROSITE" id="PS51725">
    <property type="entry name" value="ABM"/>
    <property type="match status" value="1"/>
</dbReference>
<proteinExistence type="predicted"/>
<evidence type="ECO:0000313" key="2">
    <source>
        <dbReference type="EMBL" id="MFC5850145.1"/>
    </source>
</evidence>
<dbReference type="SUPFAM" id="SSF54909">
    <property type="entry name" value="Dimeric alpha+beta barrel"/>
    <property type="match status" value="1"/>
</dbReference>
<dbReference type="Pfam" id="PF03992">
    <property type="entry name" value="ABM"/>
    <property type="match status" value="1"/>
</dbReference>
<protein>
    <submittedName>
        <fullName evidence="2">Quinol monooxygenase</fullName>
        <ecNumber evidence="2">1.-.-.-</ecNumber>
    </submittedName>
</protein>
<dbReference type="PANTHER" id="PTHR33336">
    <property type="entry name" value="QUINOL MONOOXYGENASE YGIN-RELATED"/>
    <property type="match status" value="1"/>
</dbReference>
<evidence type="ECO:0000313" key="3">
    <source>
        <dbReference type="Proteomes" id="UP001595979"/>
    </source>
</evidence>
<organism evidence="2 3">
    <name type="scientific">Deinococcus petrolearius</name>
    <dbReference type="NCBI Taxonomy" id="1751295"/>
    <lineage>
        <taxon>Bacteria</taxon>
        <taxon>Thermotogati</taxon>
        <taxon>Deinococcota</taxon>
        <taxon>Deinococci</taxon>
        <taxon>Deinococcales</taxon>
        <taxon>Deinococcaceae</taxon>
        <taxon>Deinococcus</taxon>
    </lineage>
</organism>
<comment type="caution">
    <text evidence="2">The sequence shown here is derived from an EMBL/GenBank/DDBJ whole genome shotgun (WGS) entry which is preliminary data.</text>
</comment>
<dbReference type="InterPro" id="IPR011008">
    <property type="entry name" value="Dimeric_a/b-barrel"/>
</dbReference>
<sequence length="110" mass="11976">MTTESEPRTAVSVLAILTPQAGHVGDVEALLGRMAVASRQEAGCLRYDILREEHEDGPRFHIQERYRDAAAVTAHGATDHYAAFRAQVGPWLVTPPEVTRLADVNVDAQG</sequence>
<dbReference type="Gene3D" id="3.30.70.100">
    <property type="match status" value="1"/>
</dbReference>
<evidence type="ECO:0000259" key="1">
    <source>
        <dbReference type="PROSITE" id="PS51725"/>
    </source>
</evidence>
<name>A0ABW1DNC2_9DEIO</name>
<dbReference type="Proteomes" id="UP001595979">
    <property type="component" value="Unassembled WGS sequence"/>
</dbReference>
<dbReference type="PANTHER" id="PTHR33336:SF3">
    <property type="entry name" value="ABM DOMAIN-CONTAINING PROTEIN"/>
    <property type="match status" value="1"/>
</dbReference>